<accession>A0AAQ3PFX2</accession>
<dbReference type="InterPro" id="IPR042197">
    <property type="entry name" value="Apaf_helical"/>
</dbReference>
<dbReference type="Gene3D" id="1.10.8.430">
    <property type="entry name" value="Helical domain of apoptotic protease-activating factors"/>
    <property type="match status" value="1"/>
</dbReference>
<protein>
    <submittedName>
        <fullName evidence="10">Uncharacterized protein</fullName>
    </submittedName>
</protein>
<dbReference type="Pfam" id="PF00931">
    <property type="entry name" value="NB-ARC"/>
    <property type="match status" value="1"/>
</dbReference>
<keyword evidence="11" id="KW-1185">Reference proteome</keyword>
<dbReference type="InterPro" id="IPR027417">
    <property type="entry name" value="P-loop_NTPase"/>
</dbReference>
<dbReference type="PANTHER" id="PTHR36766">
    <property type="entry name" value="PLANT BROAD-SPECTRUM MILDEW RESISTANCE PROTEIN RPW8"/>
    <property type="match status" value="1"/>
</dbReference>
<evidence type="ECO:0000256" key="4">
    <source>
        <dbReference type="ARBA" id="ARBA00022741"/>
    </source>
</evidence>
<proteinExistence type="inferred from homology"/>
<dbReference type="InterPro" id="IPR002182">
    <property type="entry name" value="NB-ARC"/>
</dbReference>
<dbReference type="PRINTS" id="PR00364">
    <property type="entry name" value="DISEASERSIST"/>
</dbReference>
<sequence length="491" mass="55733">MAEAVAGLLTSAFVAIAKDKLGSAISQQADLLWNFDGDLEDMNDTLDTISAALEDAERRLVRESSVRLWLKGLKHAALDISDILEDYQDTRDQATSKMPRFLSCLPMAYKRIVVANRMKTSKENLSKINKEFQSFNFSQGTTTTIEQCYNKRETTSRLPEEPIIGRDGEKLKIIDLLLSADTNNDEIVVVPIYGLGGMGKSTLAQQVYNDDQFKKYDHRIWVFVFQDFNLLEIGRSIISQVPTNGGHQQNSYTQQVINNCIGNLLHGKKVLVVLDDLWEDQQTELDKLRMLLHVKDCMMRVIITTRKKNIARKISTSEAYKLPPLKDDICWEIIKRSSKFDLKSNKEKLEGIGLDIAKKCAGVALAAKAIGFMLRSKDDQSGWTKINNSNIWNEPCKDNDVLPSLKLSYETMPPQLRICFSYCAIFPKGYNIVEDDLVHQWIALGFIERSKGMDCIKILLEMSFLQVSLLPSVGYNCSNTTFLINIYMFPY</sequence>
<keyword evidence="5" id="KW-0611">Plant defense</keyword>
<dbReference type="SUPFAM" id="SSF52540">
    <property type="entry name" value="P-loop containing nucleoside triphosphate hydrolases"/>
    <property type="match status" value="1"/>
</dbReference>
<name>A0AAQ3PFX2_PASNO</name>
<evidence type="ECO:0000259" key="8">
    <source>
        <dbReference type="Pfam" id="PF18052"/>
    </source>
</evidence>
<keyword evidence="6" id="KW-0067">ATP-binding</keyword>
<dbReference type="Gene3D" id="1.10.10.10">
    <property type="entry name" value="Winged helix-like DNA-binding domain superfamily/Winged helix DNA-binding domain"/>
    <property type="match status" value="1"/>
</dbReference>
<gene>
    <name evidence="10" type="ORF">U9M48_001441</name>
</gene>
<evidence type="ECO:0000259" key="7">
    <source>
        <dbReference type="Pfam" id="PF00931"/>
    </source>
</evidence>
<evidence type="ECO:0000256" key="5">
    <source>
        <dbReference type="ARBA" id="ARBA00022821"/>
    </source>
</evidence>
<dbReference type="Proteomes" id="UP001341281">
    <property type="component" value="Chromosome 01"/>
</dbReference>
<dbReference type="AlphaFoldDB" id="A0AAQ3PFX2"/>
<dbReference type="InterPro" id="IPR058922">
    <property type="entry name" value="WHD_DRP"/>
</dbReference>
<evidence type="ECO:0000313" key="10">
    <source>
        <dbReference type="EMBL" id="WVZ50159.1"/>
    </source>
</evidence>
<keyword evidence="4" id="KW-0547">Nucleotide-binding</keyword>
<dbReference type="Pfam" id="PF18052">
    <property type="entry name" value="Rx_N"/>
    <property type="match status" value="1"/>
</dbReference>
<evidence type="ECO:0000313" key="11">
    <source>
        <dbReference type="Proteomes" id="UP001341281"/>
    </source>
</evidence>
<evidence type="ECO:0000256" key="6">
    <source>
        <dbReference type="ARBA" id="ARBA00022840"/>
    </source>
</evidence>
<dbReference type="GO" id="GO:0043531">
    <property type="term" value="F:ADP binding"/>
    <property type="evidence" value="ECO:0007669"/>
    <property type="project" value="InterPro"/>
</dbReference>
<keyword evidence="3" id="KW-0677">Repeat</keyword>
<dbReference type="InterPro" id="IPR041118">
    <property type="entry name" value="Rx_N"/>
</dbReference>
<dbReference type="Gene3D" id="3.40.50.300">
    <property type="entry name" value="P-loop containing nucleotide triphosphate hydrolases"/>
    <property type="match status" value="1"/>
</dbReference>
<dbReference type="Gene3D" id="1.20.5.4130">
    <property type="match status" value="1"/>
</dbReference>
<evidence type="ECO:0000256" key="1">
    <source>
        <dbReference type="ARBA" id="ARBA00008894"/>
    </source>
</evidence>
<dbReference type="GO" id="GO:0005524">
    <property type="term" value="F:ATP binding"/>
    <property type="evidence" value="ECO:0007669"/>
    <property type="project" value="UniProtKB-KW"/>
</dbReference>
<feature type="domain" description="Disease resistance protein winged helix" evidence="9">
    <location>
        <begin position="425"/>
        <end position="466"/>
    </location>
</feature>
<feature type="domain" description="Disease resistance N-terminal" evidence="8">
    <location>
        <begin position="14"/>
        <end position="94"/>
    </location>
</feature>
<dbReference type="EMBL" id="CP144745">
    <property type="protein sequence ID" value="WVZ50159.1"/>
    <property type="molecule type" value="Genomic_DNA"/>
</dbReference>
<keyword evidence="2" id="KW-0433">Leucine-rich repeat</keyword>
<evidence type="ECO:0000259" key="9">
    <source>
        <dbReference type="Pfam" id="PF23559"/>
    </source>
</evidence>
<dbReference type="Pfam" id="PF23559">
    <property type="entry name" value="WHD_DRP"/>
    <property type="match status" value="1"/>
</dbReference>
<evidence type="ECO:0000256" key="3">
    <source>
        <dbReference type="ARBA" id="ARBA00022737"/>
    </source>
</evidence>
<comment type="similarity">
    <text evidence="1">Belongs to the disease resistance NB-LRR family.</text>
</comment>
<dbReference type="InterPro" id="IPR036388">
    <property type="entry name" value="WH-like_DNA-bd_sf"/>
</dbReference>
<dbReference type="GO" id="GO:0006952">
    <property type="term" value="P:defense response"/>
    <property type="evidence" value="ECO:0007669"/>
    <property type="project" value="UniProtKB-KW"/>
</dbReference>
<organism evidence="10 11">
    <name type="scientific">Paspalum notatum var. saurae</name>
    <dbReference type="NCBI Taxonomy" id="547442"/>
    <lineage>
        <taxon>Eukaryota</taxon>
        <taxon>Viridiplantae</taxon>
        <taxon>Streptophyta</taxon>
        <taxon>Embryophyta</taxon>
        <taxon>Tracheophyta</taxon>
        <taxon>Spermatophyta</taxon>
        <taxon>Magnoliopsida</taxon>
        <taxon>Liliopsida</taxon>
        <taxon>Poales</taxon>
        <taxon>Poaceae</taxon>
        <taxon>PACMAD clade</taxon>
        <taxon>Panicoideae</taxon>
        <taxon>Andropogonodae</taxon>
        <taxon>Paspaleae</taxon>
        <taxon>Paspalinae</taxon>
        <taxon>Paspalum</taxon>
    </lineage>
</organism>
<feature type="domain" description="NB-ARC" evidence="7">
    <location>
        <begin position="173"/>
        <end position="336"/>
    </location>
</feature>
<evidence type="ECO:0000256" key="2">
    <source>
        <dbReference type="ARBA" id="ARBA00022614"/>
    </source>
</evidence>
<reference evidence="10 11" key="1">
    <citation type="submission" date="2024-02" db="EMBL/GenBank/DDBJ databases">
        <title>High-quality chromosome-scale genome assembly of Pensacola bahiagrass (Paspalum notatum Flugge var. saurae).</title>
        <authorList>
            <person name="Vega J.M."/>
            <person name="Podio M."/>
            <person name="Orjuela J."/>
            <person name="Siena L.A."/>
            <person name="Pessino S.C."/>
            <person name="Combes M.C."/>
            <person name="Mariac C."/>
            <person name="Albertini E."/>
            <person name="Pupilli F."/>
            <person name="Ortiz J.P.A."/>
            <person name="Leblanc O."/>
        </authorList>
    </citation>
    <scope>NUCLEOTIDE SEQUENCE [LARGE SCALE GENOMIC DNA]</scope>
    <source>
        <strain evidence="10">R1</strain>
        <tissue evidence="10">Leaf</tissue>
    </source>
</reference>